<proteinExistence type="predicted"/>
<protein>
    <submittedName>
        <fullName evidence="1">Uncharacterized protein</fullName>
    </submittedName>
</protein>
<sequence length="126" mass="14117">MAENNSVYRERAQLIAHLTALYPSVGCYNAVDAPGWLMVYVEMPVGQMAWHVSPDDVDLFEGLCIVDSYESEMVPTDEKYARLQNFTSMLRMPSVGVISQQVTRQSRLDVMLSTYPSKHVAAALRG</sequence>
<dbReference type="Proteomes" id="UP000224898">
    <property type="component" value="Segment"/>
</dbReference>
<organism evidence="1 2">
    <name type="scientific">Streptomyces phage BRock</name>
    <dbReference type="NCBI Taxonomy" id="1913591"/>
    <lineage>
        <taxon>Viruses</taxon>
        <taxon>Duplodnaviria</taxon>
        <taxon>Heunggongvirae</taxon>
        <taxon>Uroviricota</taxon>
        <taxon>Caudoviricetes</taxon>
        <taxon>Borockvirus</taxon>
        <taxon>Borockvirus brock</taxon>
    </lineage>
</organism>
<evidence type="ECO:0000313" key="1">
    <source>
        <dbReference type="EMBL" id="APC46448.1"/>
    </source>
</evidence>
<evidence type="ECO:0000313" key="2">
    <source>
        <dbReference type="Proteomes" id="UP000224898"/>
    </source>
</evidence>
<keyword evidence="2" id="KW-1185">Reference proteome</keyword>
<dbReference type="EMBL" id="KX925554">
    <property type="protein sequence ID" value="APC46448.1"/>
    <property type="molecule type" value="Genomic_DNA"/>
</dbReference>
<accession>A0A1J0GW92</accession>
<dbReference type="GeneID" id="55601601"/>
<name>A0A1J0GW92_9CAUD</name>
<dbReference type="KEGG" id="vg:55601601"/>
<dbReference type="RefSeq" id="YP_009831912.1">
    <property type="nucleotide sequence ID" value="NC_048650.1"/>
</dbReference>
<reference evidence="1 2" key="1">
    <citation type="submission" date="2016-09" db="EMBL/GenBank/DDBJ databases">
        <title>Complete Genome Sequence of Streptomyces 5a phage BRock.</title>
        <authorList>
            <person name="Crossman A."/>
            <person name="Baron S."/>
            <person name="Jamdagni P."/>
            <person name="Khatri P."/>
            <person name="Sharma D."/>
            <person name="Pandey M."/>
            <person name="Goyal S."/>
            <person name="Kumar S."/>
            <person name="Phogat A."/>
            <person name="Chawla G."/>
            <person name="Pasricha M."/>
            <person name="Gupta K."/>
            <person name="Bazzad D."/>
            <person name="Aggarwal V."/>
            <person name="Poughat A."/>
            <person name="Singh K."/>
            <person name="Rana P."/>
            <person name="Gautam R."/>
            <person name="Sharma V."/>
            <person name="Tyagi D."/>
            <person name="Shahi A."/>
            <person name="Jangra N."/>
            <person name="Malik M."/>
            <person name="Sidhu P.K."/>
            <person name="Malik S."/>
            <person name="Ghalyan Y."/>
            <person name="Sharma S.S."/>
            <person name="Malik A."/>
            <person name="Chuttani R."/>
            <person name="Bamal N."/>
            <person name="Bhadula D."/>
            <person name="Batra A."/>
            <person name="Temple L."/>
            <person name="Nehra K."/>
        </authorList>
    </citation>
    <scope>NUCLEOTIDE SEQUENCE [LARGE SCALE GENOMIC DNA]</scope>
</reference>